<dbReference type="EMBL" id="MU273502">
    <property type="protein sequence ID" value="KAI0034364.1"/>
    <property type="molecule type" value="Genomic_DNA"/>
</dbReference>
<organism evidence="1 2">
    <name type="scientific">Vararia minispora EC-137</name>
    <dbReference type="NCBI Taxonomy" id="1314806"/>
    <lineage>
        <taxon>Eukaryota</taxon>
        <taxon>Fungi</taxon>
        <taxon>Dikarya</taxon>
        <taxon>Basidiomycota</taxon>
        <taxon>Agaricomycotina</taxon>
        <taxon>Agaricomycetes</taxon>
        <taxon>Russulales</taxon>
        <taxon>Lachnocladiaceae</taxon>
        <taxon>Vararia</taxon>
    </lineage>
</organism>
<dbReference type="Proteomes" id="UP000814128">
    <property type="component" value="Unassembled WGS sequence"/>
</dbReference>
<comment type="caution">
    <text evidence="1">The sequence shown here is derived from an EMBL/GenBank/DDBJ whole genome shotgun (WGS) entry which is preliminary data.</text>
</comment>
<keyword evidence="1" id="KW-0031">Aminopeptidase</keyword>
<accession>A0ACB8QRD2</accession>
<evidence type="ECO:0000313" key="1">
    <source>
        <dbReference type="EMBL" id="KAI0034364.1"/>
    </source>
</evidence>
<evidence type="ECO:0000313" key="2">
    <source>
        <dbReference type="Proteomes" id="UP000814128"/>
    </source>
</evidence>
<protein>
    <submittedName>
        <fullName evidence="1">Methionyl aminopeptidase</fullName>
    </submittedName>
</protein>
<gene>
    <name evidence="1" type="ORF">K488DRAFT_45712</name>
</gene>
<reference evidence="1" key="2">
    <citation type="journal article" date="2022" name="New Phytol.">
        <title>Evolutionary transition to the ectomycorrhizal habit in the genomes of a hyperdiverse lineage of mushroom-forming fungi.</title>
        <authorList>
            <person name="Looney B."/>
            <person name="Miyauchi S."/>
            <person name="Morin E."/>
            <person name="Drula E."/>
            <person name="Courty P.E."/>
            <person name="Kohler A."/>
            <person name="Kuo A."/>
            <person name="LaButti K."/>
            <person name="Pangilinan J."/>
            <person name="Lipzen A."/>
            <person name="Riley R."/>
            <person name="Andreopoulos W."/>
            <person name="He G."/>
            <person name="Johnson J."/>
            <person name="Nolan M."/>
            <person name="Tritt A."/>
            <person name="Barry K.W."/>
            <person name="Grigoriev I.V."/>
            <person name="Nagy L.G."/>
            <person name="Hibbett D."/>
            <person name="Henrissat B."/>
            <person name="Matheny P.B."/>
            <person name="Labbe J."/>
            <person name="Martin F.M."/>
        </authorList>
    </citation>
    <scope>NUCLEOTIDE SEQUENCE</scope>
    <source>
        <strain evidence="1">EC-137</strain>
    </source>
</reference>
<reference evidence="1" key="1">
    <citation type="submission" date="2021-02" db="EMBL/GenBank/DDBJ databases">
        <authorList>
            <consortium name="DOE Joint Genome Institute"/>
            <person name="Ahrendt S."/>
            <person name="Looney B.P."/>
            <person name="Miyauchi S."/>
            <person name="Morin E."/>
            <person name="Drula E."/>
            <person name="Courty P.E."/>
            <person name="Chicoki N."/>
            <person name="Fauchery L."/>
            <person name="Kohler A."/>
            <person name="Kuo A."/>
            <person name="Labutti K."/>
            <person name="Pangilinan J."/>
            <person name="Lipzen A."/>
            <person name="Riley R."/>
            <person name="Andreopoulos W."/>
            <person name="He G."/>
            <person name="Johnson J."/>
            <person name="Barry K.W."/>
            <person name="Grigoriev I.V."/>
            <person name="Nagy L."/>
            <person name="Hibbett D."/>
            <person name="Henrissat B."/>
            <person name="Matheny P.B."/>
            <person name="Labbe J."/>
            <person name="Martin F."/>
        </authorList>
    </citation>
    <scope>NUCLEOTIDE SEQUENCE</scope>
    <source>
        <strain evidence="1">EC-137</strain>
    </source>
</reference>
<sequence length="307" mass="33365">MELAEIDTFGAYSVVLPEEPHVFGVRHIPRREVPIHITRPPYASSGVRLLDGLGSVLTKGDGIIALGSPDEARLRASARLARDVLHFARTLVRVHVTTDEIDAQVHRFIVSHGAYPSPLNYKGFPKSCCTSVNNVIVHGIPDQRVLKDGDIINIDITVYLDGYHGDTSDTFLVGEVDEPGRRLIESTATALEIGIAACGPGRPLKAIGAAISALASQRGYSIAQFDGHGIGTEFHRPPYIVHHRNDEPGFMQPGHCFTIEPALVQGSNPRSWTFPDGWTESTINCARSAQKEHMVLITKDGVDVLTA</sequence>
<keyword evidence="2" id="KW-1185">Reference proteome</keyword>
<name>A0ACB8QRD2_9AGAM</name>
<keyword evidence="1" id="KW-0378">Hydrolase</keyword>
<proteinExistence type="predicted"/>
<keyword evidence="1" id="KW-0645">Protease</keyword>